<dbReference type="PANTHER" id="PTHR11552:SF147">
    <property type="entry name" value="CHOLINE DEHYDROGENASE, MITOCHONDRIAL"/>
    <property type="match status" value="1"/>
</dbReference>
<evidence type="ECO:0000256" key="3">
    <source>
        <dbReference type="ARBA" id="ARBA00022630"/>
    </source>
</evidence>
<dbReference type="InterPro" id="IPR036188">
    <property type="entry name" value="FAD/NAD-bd_sf"/>
</dbReference>
<proteinExistence type="inferred from homology"/>
<keyword evidence="4" id="KW-0479">Metal-binding</keyword>
<feature type="region of interest" description="Disordered" evidence="10">
    <location>
        <begin position="155"/>
        <end position="202"/>
    </location>
</feature>
<evidence type="ECO:0000313" key="14">
    <source>
        <dbReference type="Proteomes" id="UP000002729"/>
    </source>
</evidence>
<dbReference type="RefSeq" id="XP_009041829.1">
    <property type="nucleotide sequence ID" value="XM_009043581.1"/>
</dbReference>
<evidence type="ECO:0000259" key="12">
    <source>
        <dbReference type="PROSITE" id="PS51292"/>
    </source>
</evidence>
<dbReference type="Pfam" id="PF00732">
    <property type="entry name" value="GMC_oxred_N"/>
    <property type="match status" value="1"/>
</dbReference>
<dbReference type="PROSITE" id="PS00624">
    <property type="entry name" value="GMC_OXRED_2"/>
    <property type="match status" value="1"/>
</dbReference>
<dbReference type="Gene3D" id="3.30.560.10">
    <property type="entry name" value="Glucose Oxidase, domain 3"/>
    <property type="match status" value="1"/>
</dbReference>
<evidence type="ECO:0000259" key="11">
    <source>
        <dbReference type="PROSITE" id="PS50089"/>
    </source>
</evidence>
<evidence type="ECO:0000256" key="8">
    <source>
        <dbReference type="PROSITE-ProRule" id="PRU00175"/>
    </source>
</evidence>
<dbReference type="Proteomes" id="UP000002729">
    <property type="component" value="Unassembled WGS sequence"/>
</dbReference>
<dbReference type="SUPFAM" id="SSF143456">
    <property type="entry name" value="VC0467-like"/>
    <property type="match status" value="1"/>
</dbReference>
<feature type="domain" description="RING-CH-type" evidence="12">
    <location>
        <begin position="975"/>
        <end position="1035"/>
    </location>
</feature>
<organism evidence="14">
    <name type="scientific">Aureococcus anophagefferens</name>
    <name type="common">Harmful bloom alga</name>
    <dbReference type="NCBI Taxonomy" id="44056"/>
    <lineage>
        <taxon>Eukaryota</taxon>
        <taxon>Sar</taxon>
        <taxon>Stramenopiles</taxon>
        <taxon>Ochrophyta</taxon>
        <taxon>Pelagophyceae</taxon>
        <taxon>Pelagomonadales</taxon>
        <taxon>Pelagomonadaceae</taxon>
        <taxon>Aureococcus</taxon>
    </lineage>
</organism>
<dbReference type="SUPFAM" id="SSF54373">
    <property type="entry name" value="FAD-linked reductases, C-terminal domain"/>
    <property type="match status" value="1"/>
</dbReference>
<feature type="compositionally biased region" description="Basic and acidic residues" evidence="10">
    <location>
        <begin position="914"/>
        <end position="933"/>
    </location>
</feature>
<keyword evidence="7" id="KW-0862">Zinc</keyword>
<gene>
    <name evidence="13" type="ORF">AURANDRAFT_72711</name>
</gene>
<dbReference type="OrthoDB" id="269227at2759"/>
<evidence type="ECO:0000256" key="6">
    <source>
        <dbReference type="ARBA" id="ARBA00022827"/>
    </source>
</evidence>
<feature type="region of interest" description="Disordered" evidence="10">
    <location>
        <begin position="1092"/>
        <end position="1146"/>
    </location>
</feature>
<dbReference type="CDD" id="cd16495">
    <property type="entry name" value="RING_CH-C4HC3_MARCH"/>
    <property type="match status" value="1"/>
</dbReference>
<feature type="compositionally biased region" description="Low complexity" evidence="10">
    <location>
        <begin position="1267"/>
        <end position="1293"/>
    </location>
</feature>
<feature type="region of interest" description="Disordered" evidence="10">
    <location>
        <begin position="1155"/>
        <end position="1174"/>
    </location>
</feature>
<dbReference type="Pfam" id="PF05199">
    <property type="entry name" value="GMC_oxred_C"/>
    <property type="match status" value="1"/>
</dbReference>
<keyword evidence="14" id="KW-1185">Reference proteome</keyword>
<dbReference type="GO" id="GO:0016614">
    <property type="term" value="F:oxidoreductase activity, acting on CH-OH group of donors"/>
    <property type="evidence" value="ECO:0007669"/>
    <property type="project" value="InterPro"/>
</dbReference>
<evidence type="ECO:0000256" key="5">
    <source>
        <dbReference type="ARBA" id="ARBA00022771"/>
    </source>
</evidence>
<keyword evidence="6 9" id="KW-0274">FAD</keyword>
<dbReference type="Gene3D" id="3.50.50.60">
    <property type="entry name" value="FAD/NAD(P)-binding domain"/>
    <property type="match status" value="1"/>
</dbReference>
<dbReference type="InterPro" id="IPR013083">
    <property type="entry name" value="Znf_RING/FYVE/PHD"/>
</dbReference>
<sequence>MEEGAPGSTAVRIASISAAQNKRGKNCFEGGMKQGSFTWYKDMGGNSNWMYLAVSNATKEHLSLALWLLYEAATEPLVDPLCSSGEIQVGFFNQSKNMNRQVPLFELAEESKPMLEMDPGDAATLKVRINDLSSHHQNQRFILVAGPADAPIRGSRSVPIEIMSKPRVEDKDGDGSKRALDGDASSDPAAKRSRGDGDGGHSLPLFAQLAAVTDPSPSPERQAELAVALLGGLHPKVRAVVAEKLAQSLDKQAKMTLFDQLSHDLKHGVYGAEERPKPKGRLKSLAKAIVEFKRNEKGGRAKRGAADGLGADGDGLLSEQQLTDFFVDEDSGINIFDALSPKNGDAAKKPLALARRLRLRQHAAFSSSTKSDYVVVGAGSAGCVVASRLAEGGASVTLLEAGDASTLRGPLSILTRMPTALSMPMHWGRWNWAYETAPSPALDGKRVSCPRGRGLGGSSSINGMVYVRGHALDYEAWADAGCRGWRWVDVAPYFKKMEHWAGDDADGLRGRGGPLHVTDGANALGTPLYEAFQAAGDAAGYGRVADYNGRRQEGLAPMPMTVFHEGPRRGERCSTFAAYLEPAMDAHDALSVVTGARAARVEFDGTRAVAVATTDGRRFEAEKEVILCAGAIATPQLLQISGVGPADLLESLGVDVVVAADGVGSNLQDHLEFYFQFAVASGSLAPYLAPWRKLLIGLRWLLRRDGLGATNHFEAGGFVRSAAGKEYPDVQFHFLPVAVSYDGVTVPHTASGHSFQLHVGCNRSKARGAVAAASPDVETAPAVDFAYMSHDDDWTDYRAALRLARELVGHMDLEGVEEVTPGASCATDEQIDAYLREHLESAYHPCGTCRMGDDAGAVCDAEGRVVGAEGLRVVDASLFPSITNGNLNAPTIMVAEKLSDAILGNAPPPPVAHAMDHPRGHVDPNRMDADKEPLPALPGCPAGGSPAAVLPEAPPAASQPPEGEEKAPAEAEASLEDDGPRQCRICFDSDEPETLVRACLCNAWVHLDCLNQWRQGRYPKARRECNVCRARWTTAAPRREMFARRVRTAPRYRPAAEADLDEPALRSKMRVGCLISQSAARADVEALVLREGEGSKRERNSQLQRLLSRPFFTREGEGDDERAAQRERAEAEAEAAAAARPAPRPSLVSRLRAMLSPPRASAPPAPTRPREAPPRVGTMASLMAAVLRARAQRHWHKGCFVVLFVGDGSGSDGSDAIVAANLTREVRVLGDDQGRTRVIQRDDGEADEDDGRRRRLSWLRSLRDGAAAAPPAPAAAAPAPAAAAPDAAAPDAAAESESESDDDSDDSDGDASGREPAALRRARAGVEKLRRRGVKTTLFSGGPVYRNEPLGLLMLWRPEGSDDAGPDDAALRAAVGDVVPWRPDATEAGGPSRAFVGAVPLLRKVWDLHGPTWRAEALAWSGVAVWSADQLLAEVSRGSWVLSSATWRDLSDDAAHDGPHALWSAVVARDGAVSAAAADAAAATTNAILS</sequence>
<dbReference type="EMBL" id="GL833170">
    <property type="protein sequence ID" value="EGB03500.1"/>
    <property type="molecule type" value="Genomic_DNA"/>
</dbReference>
<evidence type="ECO:0000256" key="1">
    <source>
        <dbReference type="ARBA" id="ARBA00001974"/>
    </source>
</evidence>
<feature type="domain" description="RING-type" evidence="11">
    <location>
        <begin position="983"/>
        <end position="1029"/>
    </location>
</feature>
<evidence type="ECO:0000256" key="9">
    <source>
        <dbReference type="RuleBase" id="RU003968"/>
    </source>
</evidence>
<name>F0YN14_AURAN</name>
<dbReference type="GO" id="GO:0008270">
    <property type="term" value="F:zinc ion binding"/>
    <property type="evidence" value="ECO:0007669"/>
    <property type="project" value="UniProtKB-KW"/>
</dbReference>
<evidence type="ECO:0000256" key="2">
    <source>
        <dbReference type="ARBA" id="ARBA00010790"/>
    </source>
</evidence>
<feature type="compositionally biased region" description="Acidic residues" evidence="10">
    <location>
        <begin position="1294"/>
        <end position="1309"/>
    </location>
</feature>
<feature type="region of interest" description="Disordered" evidence="10">
    <location>
        <begin position="910"/>
        <end position="976"/>
    </location>
</feature>
<dbReference type="InterPro" id="IPR011016">
    <property type="entry name" value="Znf_RING-CH"/>
</dbReference>
<reference evidence="13 14" key="1">
    <citation type="journal article" date="2011" name="Proc. Natl. Acad. Sci. U.S.A.">
        <title>Niche of harmful alga Aureococcus anophagefferens revealed through ecogenomics.</title>
        <authorList>
            <person name="Gobler C.J."/>
            <person name="Berry D.L."/>
            <person name="Dyhrman S.T."/>
            <person name="Wilhelm S.W."/>
            <person name="Salamov A."/>
            <person name="Lobanov A.V."/>
            <person name="Zhang Y."/>
            <person name="Collier J.L."/>
            <person name="Wurch L.L."/>
            <person name="Kustka A.B."/>
            <person name="Dill B.D."/>
            <person name="Shah M."/>
            <person name="VerBerkmoes N.C."/>
            <person name="Kuo A."/>
            <person name="Terry A."/>
            <person name="Pangilinan J."/>
            <person name="Lindquist E.A."/>
            <person name="Lucas S."/>
            <person name="Paulsen I.T."/>
            <person name="Hattenrath-Lehmann T.K."/>
            <person name="Talmage S.C."/>
            <person name="Walker E.A."/>
            <person name="Koch F."/>
            <person name="Burson A.M."/>
            <person name="Marcoval M.A."/>
            <person name="Tang Y.Z."/>
            <person name="Lecleir G.R."/>
            <person name="Coyne K.J."/>
            <person name="Berg G.M."/>
            <person name="Bertrand E.M."/>
            <person name="Saito M.A."/>
            <person name="Gladyshev V.N."/>
            <person name="Grigoriev I.V."/>
        </authorList>
    </citation>
    <scope>NUCLEOTIDE SEQUENCE [LARGE SCALE GENOMIC DNA]</scope>
    <source>
        <strain evidence="14">CCMP 1984</strain>
    </source>
</reference>
<dbReference type="Pfam" id="PF12906">
    <property type="entry name" value="RINGv"/>
    <property type="match status" value="1"/>
</dbReference>
<dbReference type="GO" id="GO:0050660">
    <property type="term" value="F:flavin adenine dinucleotide binding"/>
    <property type="evidence" value="ECO:0007669"/>
    <property type="project" value="InterPro"/>
</dbReference>
<dbReference type="PROSITE" id="PS00623">
    <property type="entry name" value="GMC_OXRED_1"/>
    <property type="match status" value="1"/>
</dbReference>
<dbReference type="Gene3D" id="3.40.1740.10">
    <property type="entry name" value="VC0467-like"/>
    <property type="match status" value="1"/>
</dbReference>
<evidence type="ECO:0000256" key="10">
    <source>
        <dbReference type="SAM" id="MobiDB-lite"/>
    </source>
</evidence>
<dbReference type="SMART" id="SM00744">
    <property type="entry name" value="RINGv"/>
    <property type="match status" value="1"/>
</dbReference>
<dbReference type="InterPro" id="IPR007867">
    <property type="entry name" value="GMC_OxRtase_C"/>
</dbReference>
<feature type="compositionally biased region" description="Basic and acidic residues" evidence="10">
    <location>
        <begin position="1112"/>
        <end position="1131"/>
    </location>
</feature>
<dbReference type="SUPFAM" id="SSF51905">
    <property type="entry name" value="FAD/NAD(P)-binding domain"/>
    <property type="match status" value="1"/>
</dbReference>
<dbReference type="PANTHER" id="PTHR11552">
    <property type="entry name" value="GLUCOSE-METHANOL-CHOLINE GMC OXIDOREDUCTASE"/>
    <property type="match status" value="1"/>
</dbReference>
<accession>F0YN14</accession>
<dbReference type="KEGG" id="aaf:AURANDRAFT_72711"/>
<dbReference type="PROSITE" id="PS50089">
    <property type="entry name" value="ZF_RING_2"/>
    <property type="match status" value="1"/>
</dbReference>
<protein>
    <submittedName>
        <fullName evidence="13">Uncharacterized protein</fullName>
    </submittedName>
</protein>
<comment type="cofactor">
    <cofactor evidence="1">
        <name>FAD</name>
        <dbReference type="ChEBI" id="CHEBI:57692"/>
    </cofactor>
</comment>
<keyword evidence="3 9" id="KW-0285">Flavoprotein</keyword>
<evidence type="ECO:0000256" key="4">
    <source>
        <dbReference type="ARBA" id="ARBA00022723"/>
    </source>
</evidence>
<dbReference type="PROSITE" id="PS51292">
    <property type="entry name" value="ZF_RING_CH"/>
    <property type="match status" value="1"/>
</dbReference>
<feature type="compositionally biased region" description="Low complexity" evidence="10">
    <location>
        <begin position="937"/>
        <end position="951"/>
    </location>
</feature>
<dbReference type="InterPro" id="IPR012132">
    <property type="entry name" value="GMC_OxRdtase"/>
</dbReference>
<dbReference type="InterPro" id="IPR000172">
    <property type="entry name" value="GMC_OxRdtase_N"/>
</dbReference>
<evidence type="ECO:0000256" key="7">
    <source>
        <dbReference type="ARBA" id="ARBA00022833"/>
    </source>
</evidence>
<comment type="similarity">
    <text evidence="2 9">Belongs to the GMC oxidoreductase family.</text>
</comment>
<feature type="region of interest" description="Disordered" evidence="10">
    <location>
        <begin position="1267"/>
        <end position="1326"/>
    </location>
</feature>
<feature type="compositionally biased region" description="Basic and acidic residues" evidence="10">
    <location>
        <begin position="164"/>
        <end position="181"/>
    </location>
</feature>
<feature type="compositionally biased region" description="Basic and acidic residues" evidence="10">
    <location>
        <begin position="189"/>
        <end position="199"/>
    </location>
</feature>
<dbReference type="Gene3D" id="3.30.40.10">
    <property type="entry name" value="Zinc/RING finger domain, C3HC4 (zinc finger)"/>
    <property type="match status" value="1"/>
</dbReference>
<keyword evidence="5 8" id="KW-0863">Zinc-finger</keyword>
<dbReference type="InterPro" id="IPR001841">
    <property type="entry name" value="Znf_RING"/>
</dbReference>
<evidence type="ECO:0000313" key="13">
    <source>
        <dbReference type="EMBL" id="EGB03500.1"/>
    </source>
</evidence>
<dbReference type="SUPFAM" id="SSF57850">
    <property type="entry name" value="RING/U-box"/>
    <property type="match status" value="1"/>
</dbReference>
<dbReference type="GeneID" id="20228839"/>
<dbReference type="eggNOG" id="KOG1238">
    <property type="taxonomic scope" value="Eukaryota"/>
</dbReference>
<dbReference type="InParanoid" id="F0YN14"/>
<dbReference type="NCBIfam" id="NF002550">
    <property type="entry name" value="PRK02106.1"/>
    <property type="match status" value="1"/>
</dbReference>